<protein>
    <submittedName>
        <fullName evidence="1">Zn finger homeodomain 2</fullName>
    </submittedName>
</protein>
<reference evidence="1" key="1">
    <citation type="journal article" date="2013" name="BMC Genomics">
        <title>Unscrambling butterfly oogenesis.</title>
        <authorList>
            <person name="Carter J.M."/>
            <person name="Baker S.C."/>
            <person name="Pink R."/>
            <person name="Carter D.R."/>
            <person name="Collins A."/>
            <person name="Tomlin J."/>
            <person name="Gibbs M."/>
            <person name="Breuker C.J."/>
        </authorList>
    </citation>
    <scope>NUCLEOTIDE SEQUENCE</scope>
    <source>
        <tissue evidence="1">Ovary</tissue>
    </source>
</reference>
<reference evidence="1" key="2">
    <citation type="submission" date="2013-05" db="EMBL/GenBank/DDBJ databases">
        <authorList>
            <person name="Carter J.-M."/>
            <person name="Baker S.C."/>
            <person name="Pink R."/>
            <person name="Carter D.R.F."/>
            <person name="Collins A."/>
            <person name="Tomlin J."/>
            <person name="Gibbs M."/>
            <person name="Breuker C.J."/>
        </authorList>
    </citation>
    <scope>NUCLEOTIDE SEQUENCE</scope>
    <source>
        <tissue evidence="1">Ovary</tissue>
    </source>
</reference>
<accession>S4P2M6</accession>
<keyword evidence="1" id="KW-0238">DNA-binding</keyword>
<proteinExistence type="predicted"/>
<dbReference type="GO" id="GO:0003677">
    <property type="term" value="F:DNA binding"/>
    <property type="evidence" value="ECO:0007669"/>
    <property type="project" value="UniProtKB-KW"/>
</dbReference>
<dbReference type="EMBL" id="GAIX01006824">
    <property type="protein sequence ID" value="JAA85736.1"/>
    <property type="molecule type" value="Transcribed_RNA"/>
</dbReference>
<name>S4P2M6_9NEOP</name>
<dbReference type="AlphaFoldDB" id="S4P2M6"/>
<evidence type="ECO:0000313" key="1">
    <source>
        <dbReference type="EMBL" id="JAA85736.1"/>
    </source>
</evidence>
<keyword evidence="1" id="KW-0371">Homeobox</keyword>
<feature type="non-terminal residue" evidence="1">
    <location>
        <position position="1"/>
    </location>
</feature>
<sequence length="121" mass="13930">QTISQHGMKFRCQICEISMEGENKVLFHASQWEHTKGIQQASVLTTFKEEFVREIRPGVYHCGFCNFIEASMTGIRNHLKSFMHGAKKNEARIRLGKGLATLREHEQNEFIARLFYGASIL</sequence>
<organism evidence="1">
    <name type="scientific">Pararge aegeria</name>
    <name type="common">speckled wood butterfly</name>
    <dbReference type="NCBI Taxonomy" id="116150"/>
    <lineage>
        <taxon>Eukaryota</taxon>
        <taxon>Metazoa</taxon>
        <taxon>Ecdysozoa</taxon>
        <taxon>Arthropoda</taxon>
        <taxon>Hexapoda</taxon>
        <taxon>Insecta</taxon>
        <taxon>Pterygota</taxon>
        <taxon>Neoptera</taxon>
        <taxon>Endopterygota</taxon>
        <taxon>Lepidoptera</taxon>
        <taxon>Glossata</taxon>
        <taxon>Ditrysia</taxon>
        <taxon>Papilionoidea</taxon>
        <taxon>Nymphalidae</taxon>
        <taxon>Satyrinae</taxon>
        <taxon>Satyrini</taxon>
        <taxon>Parargina</taxon>
        <taxon>Pararge</taxon>
    </lineage>
</organism>